<proteinExistence type="predicted"/>
<keyword evidence="1" id="KW-0472">Membrane</keyword>
<comment type="caution">
    <text evidence="2">The sequence shown here is derived from an EMBL/GenBank/DDBJ whole genome shotgun (WGS) entry which is preliminary data.</text>
</comment>
<evidence type="ECO:0000313" key="2">
    <source>
        <dbReference type="EMBL" id="MPC08204.1"/>
    </source>
</evidence>
<dbReference type="EMBL" id="VSRR010000021">
    <property type="protein sequence ID" value="MPC08204.1"/>
    <property type="molecule type" value="Genomic_DNA"/>
</dbReference>
<protein>
    <submittedName>
        <fullName evidence="2">Uncharacterized protein</fullName>
    </submittedName>
</protein>
<keyword evidence="1" id="KW-0812">Transmembrane</keyword>
<dbReference type="OrthoDB" id="6381144at2759"/>
<keyword evidence="1" id="KW-1133">Transmembrane helix</keyword>
<evidence type="ECO:0000256" key="1">
    <source>
        <dbReference type="SAM" id="Phobius"/>
    </source>
</evidence>
<organism evidence="2 3">
    <name type="scientific">Portunus trituberculatus</name>
    <name type="common">Swimming crab</name>
    <name type="synonym">Neptunus trituberculatus</name>
    <dbReference type="NCBI Taxonomy" id="210409"/>
    <lineage>
        <taxon>Eukaryota</taxon>
        <taxon>Metazoa</taxon>
        <taxon>Ecdysozoa</taxon>
        <taxon>Arthropoda</taxon>
        <taxon>Crustacea</taxon>
        <taxon>Multicrustacea</taxon>
        <taxon>Malacostraca</taxon>
        <taxon>Eumalacostraca</taxon>
        <taxon>Eucarida</taxon>
        <taxon>Decapoda</taxon>
        <taxon>Pleocyemata</taxon>
        <taxon>Brachyura</taxon>
        <taxon>Eubrachyura</taxon>
        <taxon>Portunoidea</taxon>
        <taxon>Portunidae</taxon>
        <taxon>Portuninae</taxon>
        <taxon>Portunus</taxon>
    </lineage>
</organism>
<name>A0A5B7CHI4_PORTR</name>
<feature type="transmembrane region" description="Helical" evidence="1">
    <location>
        <begin position="20"/>
        <end position="39"/>
    </location>
</feature>
<gene>
    <name evidence="2" type="ORF">E2C01_000781</name>
</gene>
<dbReference type="Proteomes" id="UP000324222">
    <property type="component" value="Unassembled WGS sequence"/>
</dbReference>
<evidence type="ECO:0000313" key="3">
    <source>
        <dbReference type="Proteomes" id="UP000324222"/>
    </source>
</evidence>
<feature type="transmembrane region" description="Helical" evidence="1">
    <location>
        <begin position="60"/>
        <end position="77"/>
    </location>
</feature>
<sequence length="231" mass="23681">MVTTALIVMATAGLDSMEVLVGVGVGLAGLGVGVARVGYRLNVDDIAPVAAWRITKILDAAGVVTAALSPLVVAALAQELTSQFFSTRRSAPHSNLGRGVYVACGVAGWQQRVGGRVVGASGCPAPRGGRPPLPAHLQPSALGQHSVASSSTFKSDGADMHSVVDEADGITSTKKQPGHQFGSMLVNGCTADRTSVWLSSHHDLVLEAGGEHASSKRADTHATNAIFGLLW</sequence>
<dbReference type="AlphaFoldDB" id="A0A5B7CHI4"/>
<accession>A0A5B7CHI4</accession>
<reference evidence="2 3" key="1">
    <citation type="submission" date="2019-05" db="EMBL/GenBank/DDBJ databases">
        <title>Another draft genome of Portunus trituberculatus and its Hox gene families provides insights of decapod evolution.</title>
        <authorList>
            <person name="Jeong J.-H."/>
            <person name="Song I."/>
            <person name="Kim S."/>
            <person name="Choi T."/>
            <person name="Kim D."/>
            <person name="Ryu S."/>
            <person name="Kim W."/>
        </authorList>
    </citation>
    <scope>NUCLEOTIDE SEQUENCE [LARGE SCALE GENOMIC DNA]</scope>
    <source>
        <tissue evidence="2">Muscle</tissue>
    </source>
</reference>
<keyword evidence="3" id="KW-1185">Reference proteome</keyword>